<evidence type="ECO:0000313" key="6">
    <source>
        <dbReference type="EMBL" id="OQV26095.1"/>
    </source>
</evidence>
<dbReference type="AlphaFoldDB" id="A0A1W0XF97"/>
<keyword evidence="7" id="KW-1185">Reference proteome</keyword>
<dbReference type="GO" id="GO:0005886">
    <property type="term" value="C:plasma membrane"/>
    <property type="evidence" value="ECO:0007669"/>
    <property type="project" value="TreeGrafter"/>
</dbReference>
<reference evidence="7" key="1">
    <citation type="submission" date="2017-01" db="EMBL/GenBank/DDBJ databases">
        <title>Comparative genomics of anhydrobiosis in the tardigrade Hypsibius dujardini.</title>
        <authorList>
            <person name="Yoshida Y."/>
            <person name="Koutsovoulos G."/>
            <person name="Laetsch D."/>
            <person name="Stevens L."/>
            <person name="Kumar S."/>
            <person name="Horikawa D."/>
            <person name="Ishino K."/>
            <person name="Komine S."/>
            <person name="Tomita M."/>
            <person name="Blaxter M."/>
            <person name="Arakawa K."/>
        </authorList>
    </citation>
    <scope>NUCLEOTIDE SEQUENCE [LARGE SCALE GENOMIC DNA]</scope>
    <source>
        <strain evidence="7">Z151</strain>
    </source>
</reference>
<dbReference type="Gene3D" id="2.60.40.10">
    <property type="entry name" value="Immunoglobulins"/>
    <property type="match status" value="2"/>
</dbReference>
<dbReference type="InterPro" id="IPR016201">
    <property type="entry name" value="PSI"/>
</dbReference>
<name>A0A1W0XF97_HYPEX</name>
<dbReference type="Proteomes" id="UP000192578">
    <property type="component" value="Unassembled WGS sequence"/>
</dbReference>
<dbReference type="SUPFAM" id="SSF103575">
    <property type="entry name" value="Plexin repeat"/>
    <property type="match status" value="1"/>
</dbReference>
<dbReference type="InterPro" id="IPR002909">
    <property type="entry name" value="IPT_dom"/>
</dbReference>
<feature type="domain" description="PSI" evidence="5">
    <location>
        <begin position="519"/>
        <end position="569"/>
    </location>
</feature>
<dbReference type="OrthoDB" id="125363at2759"/>
<dbReference type="SUPFAM" id="SSF81296">
    <property type="entry name" value="E set domains"/>
    <property type="match status" value="1"/>
</dbReference>
<keyword evidence="3" id="KW-0325">Glycoprotein</keyword>
<sequence length="833" mass="92194">MEPERLDGLRYDQGMTRSLVVTIALVILIAAHVNADAPPDVYIQAEYNLPERITSGAMILSDDDLLLQGSSMQIRLNRSSLALIELQKWTPEPGEQELQNRTRKTAGYVRTDSVQFGLIGMEVVSTFSHGPGKYAVVTTNITGYQDSHLLRLEEGVAEGQQQTWTPVAQLACICKDGRSLRRATAATTAVQTLAGMNSPVPQLYVSFLEEDVENKTLSVATVCRYSLTREAFKEGHKTRWEERGLEVFRQTRVTALEMTSIGNRMALIMQEAHRLRVISVPAAEFRHSRASANVELILVNGGDSGELQNILSMAVGKSGEELFVLTDRKVMKYDLNRCARLTTCSACTGTRHNDLYCGWCVLENRCSTSPSCTSAFDAATSVEKKLWLKDFTSSPASCPQIRPMGKSKPYALDATWRPEDVKVEFSVVRMPTSGNYLTQLHCLYQYGQGPSTDLTAVEIIPPLVNNGPFRYRCSRPVDMVTKTIQARSNSSTNMVVHVNLRIGDSPGWSLAESSVSFFDCQSIPTCDSCRQTSRLCSWSMDHSSCQTRRHLKPTNDNTKELESLPGPCPTPVVFTPVDPEKNPRLTFNHPKRGNNASVTFITFSGNYLEELQADIGFRNIKVAFGSSPCQVTTVSSQALLCVLRNVTWTGSVPIVVRFKGIRVPCDHCSFEMVSPLLPSVGIRQAVAVKGTDTMVKGDDKSGIDITIMVLPPVSIATIFFIIILSVLWKTRVTSLKTGERFQDLKQRLLAWYLPVPSQPTPATETLLHPNSDGGCCCRHSKALYSPRPTGCIEHQHHDPALRVNGEAIILDTPDVSGYEEPIIFAHEQHCPRT</sequence>
<dbReference type="Gene3D" id="2.130.10.10">
    <property type="entry name" value="YVTN repeat-like/Quinoprotein amine dehydrogenase"/>
    <property type="match status" value="1"/>
</dbReference>
<dbReference type="Pfam" id="PF01437">
    <property type="entry name" value="PSI"/>
    <property type="match status" value="1"/>
</dbReference>
<dbReference type="InterPro" id="IPR002165">
    <property type="entry name" value="Plexin_repeat"/>
</dbReference>
<evidence type="ECO:0000256" key="1">
    <source>
        <dbReference type="ARBA" id="ARBA00004370"/>
    </source>
</evidence>
<dbReference type="PANTHER" id="PTHR22625">
    <property type="entry name" value="PLEXIN"/>
    <property type="match status" value="1"/>
</dbReference>
<dbReference type="GO" id="GO:0002116">
    <property type="term" value="C:semaphorin receptor complex"/>
    <property type="evidence" value="ECO:0007669"/>
    <property type="project" value="TreeGrafter"/>
</dbReference>
<dbReference type="GO" id="GO:0030334">
    <property type="term" value="P:regulation of cell migration"/>
    <property type="evidence" value="ECO:0007669"/>
    <property type="project" value="TreeGrafter"/>
</dbReference>
<feature type="transmembrane region" description="Helical" evidence="4">
    <location>
        <begin position="705"/>
        <end position="728"/>
    </location>
</feature>
<evidence type="ECO:0000256" key="3">
    <source>
        <dbReference type="ARBA" id="ARBA00023180"/>
    </source>
</evidence>
<evidence type="ECO:0000313" key="7">
    <source>
        <dbReference type="Proteomes" id="UP000192578"/>
    </source>
</evidence>
<comment type="subcellular location">
    <subcellularLocation>
        <location evidence="1">Membrane</location>
    </subcellularLocation>
</comment>
<dbReference type="PANTHER" id="PTHR22625:SF70">
    <property type="entry name" value="PLEXIN A, ISOFORM A"/>
    <property type="match status" value="1"/>
</dbReference>
<keyword evidence="4" id="KW-1133">Transmembrane helix</keyword>
<evidence type="ECO:0000259" key="5">
    <source>
        <dbReference type="SMART" id="SM00423"/>
    </source>
</evidence>
<proteinExistence type="predicted"/>
<dbReference type="SMART" id="SM00423">
    <property type="entry name" value="PSI"/>
    <property type="match status" value="2"/>
</dbReference>
<dbReference type="InterPro" id="IPR013783">
    <property type="entry name" value="Ig-like_fold"/>
</dbReference>
<comment type="caution">
    <text evidence="6">The sequence shown here is derived from an EMBL/GenBank/DDBJ whole genome shotgun (WGS) entry which is preliminary data.</text>
</comment>
<evidence type="ECO:0000256" key="2">
    <source>
        <dbReference type="ARBA" id="ARBA00023136"/>
    </source>
</evidence>
<dbReference type="InterPro" id="IPR015943">
    <property type="entry name" value="WD40/YVTN_repeat-like_dom_sf"/>
</dbReference>
<dbReference type="EMBL" id="MTYJ01000001">
    <property type="protein sequence ID" value="OQV26095.1"/>
    <property type="molecule type" value="Genomic_DNA"/>
</dbReference>
<dbReference type="InterPro" id="IPR014756">
    <property type="entry name" value="Ig_E-set"/>
</dbReference>
<dbReference type="InterPro" id="IPR031148">
    <property type="entry name" value="Plexin"/>
</dbReference>
<evidence type="ECO:0000256" key="4">
    <source>
        <dbReference type="SAM" id="Phobius"/>
    </source>
</evidence>
<accession>A0A1W0XF97</accession>
<feature type="domain" description="PSI" evidence="5">
    <location>
        <begin position="337"/>
        <end position="399"/>
    </location>
</feature>
<keyword evidence="2 4" id="KW-0472">Membrane</keyword>
<organism evidence="6 7">
    <name type="scientific">Hypsibius exemplaris</name>
    <name type="common">Freshwater tardigrade</name>
    <dbReference type="NCBI Taxonomy" id="2072580"/>
    <lineage>
        <taxon>Eukaryota</taxon>
        <taxon>Metazoa</taxon>
        <taxon>Ecdysozoa</taxon>
        <taxon>Tardigrada</taxon>
        <taxon>Eutardigrada</taxon>
        <taxon>Parachela</taxon>
        <taxon>Hypsibioidea</taxon>
        <taxon>Hypsibiidae</taxon>
        <taxon>Hypsibius</taxon>
    </lineage>
</organism>
<dbReference type="Pfam" id="PF01833">
    <property type="entry name" value="TIG"/>
    <property type="match status" value="1"/>
</dbReference>
<dbReference type="GO" id="GO:0017154">
    <property type="term" value="F:semaphorin receptor activity"/>
    <property type="evidence" value="ECO:0007669"/>
    <property type="project" value="InterPro"/>
</dbReference>
<keyword evidence="4" id="KW-0812">Transmembrane</keyword>
<gene>
    <name evidence="6" type="ORF">BV898_00222</name>
</gene>
<protein>
    <recommendedName>
        <fullName evidence="5">PSI domain-containing protein</fullName>
    </recommendedName>
</protein>